<organism evidence="1 2">
    <name type="scientific">Stephania japonica</name>
    <dbReference type="NCBI Taxonomy" id="461633"/>
    <lineage>
        <taxon>Eukaryota</taxon>
        <taxon>Viridiplantae</taxon>
        <taxon>Streptophyta</taxon>
        <taxon>Embryophyta</taxon>
        <taxon>Tracheophyta</taxon>
        <taxon>Spermatophyta</taxon>
        <taxon>Magnoliopsida</taxon>
        <taxon>Ranunculales</taxon>
        <taxon>Menispermaceae</taxon>
        <taxon>Menispermoideae</taxon>
        <taxon>Cissampelideae</taxon>
        <taxon>Stephania</taxon>
    </lineage>
</organism>
<dbReference type="Proteomes" id="UP001417504">
    <property type="component" value="Unassembled WGS sequence"/>
</dbReference>
<evidence type="ECO:0000313" key="2">
    <source>
        <dbReference type="Proteomes" id="UP001417504"/>
    </source>
</evidence>
<evidence type="ECO:0000313" key="1">
    <source>
        <dbReference type="EMBL" id="KAK9096799.1"/>
    </source>
</evidence>
<dbReference type="AlphaFoldDB" id="A0AAP0EP29"/>
<dbReference type="EMBL" id="JBBNAE010000009">
    <property type="protein sequence ID" value="KAK9096799.1"/>
    <property type="molecule type" value="Genomic_DNA"/>
</dbReference>
<comment type="caution">
    <text evidence="1">The sequence shown here is derived from an EMBL/GenBank/DDBJ whole genome shotgun (WGS) entry which is preliminary data.</text>
</comment>
<proteinExistence type="predicted"/>
<gene>
    <name evidence="1" type="ORF">Sjap_022296</name>
</gene>
<name>A0AAP0EP29_9MAGN</name>
<accession>A0AAP0EP29</accession>
<protein>
    <submittedName>
        <fullName evidence="1">Uncharacterized protein</fullName>
    </submittedName>
</protein>
<reference evidence="1 2" key="1">
    <citation type="submission" date="2024-01" db="EMBL/GenBank/DDBJ databases">
        <title>Genome assemblies of Stephania.</title>
        <authorList>
            <person name="Yang L."/>
        </authorList>
    </citation>
    <scope>NUCLEOTIDE SEQUENCE [LARGE SCALE GENOMIC DNA]</scope>
    <source>
        <strain evidence="1">QJT</strain>
        <tissue evidence="1">Leaf</tissue>
    </source>
</reference>
<sequence>MAGRQIGVHSDLPKKKLKLESQSEEMEVTEGAELSRGCASLDVGEICECVEVQEEEEDLIKEVT</sequence>
<keyword evidence="2" id="KW-1185">Reference proteome</keyword>